<evidence type="ECO:0000256" key="6">
    <source>
        <dbReference type="ARBA" id="ARBA00023136"/>
    </source>
</evidence>
<evidence type="ECO:0000259" key="8">
    <source>
        <dbReference type="PROSITE" id="PS50928"/>
    </source>
</evidence>
<protein>
    <submittedName>
        <fullName evidence="9">ABC transporter permease</fullName>
    </submittedName>
</protein>
<accession>A0ABM8AWJ4</accession>
<dbReference type="InterPro" id="IPR000515">
    <property type="entry name" value="MetI-like"/>
</dbReference>
<evidence type="ECO:0000313" key="10">
    <source>
        <dbReference type="Proteomes" id="UP001317742"/>
    </source>
</evidence>
<organism evidence="9 10">
    <name type="scientific">Pseudodesulfovibrio nedwellii</name>
    <dbReference type="NCBI Taxonomy" id="2973072"/>
    <lineage>
        <taxon>Bacteria</taxon>
        <taxon>Pseudomonadati</taxon>
        <taxon>Thermodesulfobacteriota</taxon>
        <taxon>Desulfovibrionia</taxon>
        <taxon>Desulfovibrionales</taxon>
        <taxon>Desulfovibrionaceae</taxon>
    </lineage>
</organism>
<keyword evidence="5 7" id="KW-1133">Transmembrane helix</keyword>
<keyword evidence="2 7" id="KW-0813">Transport</keyword>
<keyword evidence="3" id="KW-1003">Cell membrane</keyword>
<keyword evidence="10" id="KW-1185">Reference proteome</keyword>
<evidence type="ECO:0000313" key="9">
    <source>
        <dbReference type="EMBL" id="BDQ35861.1"/>
    </source>
</evidence>
<dbReference type="Pfam" id="PF00528">
    <property type="entry name" value="BPD_transp_1"/>
    <property type="match status" value="1"/>
</dbReference>
<name>A0ABM8AWJ4_9BACT</name>
<proteinExistence type="inferred from homology"/>
<evidence type="ECO:0000256" key="2">
    <source>
        <dbReference type="ARBA" id="ARBA00022448"/>
    </source>
</evidence>
<dbReference type="RefSeq" id="WP_281761791.1">
    <property type="nucleotide sequence ID" value="NZ_AP026709.1"/>
</dbReference>
<dbReference type="Gene3D" id="1.10.3720.10">
    <property type="entry name" value="MetI-like"/>
    <property type="match status" value="1"/>
</dbReference>
<dbReference type="PROSITE" id="PS50928">
    <property type="entry name" value="ABC_TM1"/>
    <property type="match status" value="1"/>
</dbReference>
<dbReference type="SUPFAM" id="SSF161098">
    <property type="entry name" value="MetI-like"/>
    <property type="match status" value="1"/>
</dbReference>
<evidence type="ECO:0000256" key="3">
    <source>
        <dbReference type="ARBA" id="ARBA00022475"/>
    </source>
</evidence>
<feature type="transmembrane region" description="Helical" evidence="7">
    <location>
        <begin position="214"/>
        <end position="236"/>
    </location>
</feature>
<comment type="similarity">
    <text evidence="7">Belongs to the binding-protein-dependent transport system permease family.</text>
</comment>
<dbReference type="CDD" id="cd06261">
    <property type="entry name" value="TM_PBP2"/>
    <property type="match status" value="1"/>
</dbReference>
<feature type="transmembrane region" description="Helical" evidence="7">
    <location>
        <begin position="49"/>
        <end position="78"/>
    </location>
</feature>
<feature type="transmembrane region" description="Helical" evidence="7">
    <location>
        <begin position="90"/>
        <end position="110"/>
    </location>
</feature>
<feature type="domain" description="ABC transmembrane type-1" evidence="8">
    <location>
        <begin position="52"/>
        <end position="232"/>
    </location>
</feature>
<reference evidence="9 10" key="1">
    <citation type="submission" date="2022-08" db="EMBL/GenBank/DDBJ databases">
        <title>Genome Sequence of the sulphate-reducing bacterium, Pseudodesulfovibrio sp. SYK.</title>
        <authorList>
            <person name="Kondo R."/>
            <person name="Kataoka T."/>
        </authorList>
    </citation>
    <scope>NUCLEOTIDE SEQUENCE [LARGE SCALE GENOMIC DNA]</scope>
    <source>
        <strain evidence="9 10">SYK</strain>
    </source>
</reference>
<feature type="transmembrane region" description="Helical" evidence="7">
    <location>
        <begin position="7"/>
        <end position="29"/>
    </location>
</feature>
<dbReference type="Proteomes" id="UP001317742">
    <property type="component" value="Chromosome"/>
</dbReference>
<keyword evidence="4 7" id="KW-0812">Transmembrane</keyword>
<evidence type="ECO:0000256" key="1">
    <source>
        <dbReference type="ARBA" id="ARBA00004651"/>
    </source>
</evidence>
<feature type="transmembrane region" description="Helical" evidence="7">
    <location>
        <begin position="158"/>
        <end position="180"/>
    </location>
</feature>
<dbReference type="EMBL" id="AP026709">
    <property type="protein sequence ID" value="BDQ35861.1"/>
    <property type="molecule type" value="Genomic_DNA"/>
</dbReference>
<sequence length="251" mass="27012">MRGLPLLASLIIAVTSWWLCSMFFGNLLLPSPMQVGTELAHMGLKPQTWLTLAITVARGVAGLTAAFVCALILGVAAGSNPMVMRLINPLVAGLQSCPPIVWITLLMVWVGTGSTVPVAVVFATVFPPLFANVAQGCLTIDRRLFDMARLYRISRFHVLIKILLPGLAPYLLASISYAAAASWKVTAVAEFLGSSTGIGAQIFWSYRMLEIPRLFAWACIVIILGVTLELAIIAPLRASAETFTGKIREKA</sequence>
<dbReference type="InterPro" id="IPR035906">
    <property type="entry name" value="MetI-like_sf"/>
</dbReference>
<dbReference type="PANTHER" id="PTHR30151">
    <property type="entry name" value="ALKANE SULFONATE ABC TRANSPORTER-RELATED, MEMBRANE SUBUNIT"/>
    <property type="match status" value="1"/>
</dbReference>
<gene>
    <name evidence="9" type="ORF">SYK_02210</name>
</gene>
<feature type="transmembrane region" description="Helical" evidence="7">
    <location>
        <begin position="116"/>
        <end position="138"/>
    </location>
</feature>
<evidence type="ECO:0000256" key="4">
    <source>
        <dbReference type="ARBA" id="ARBA00022692"/>
    </source>
</evidence>
<comment type="subcellular location">
    <subcellularLocation>
        <location evidence="1 7">Cell membrane</location>
        <topology evidence="1 7">Multi-pass membrane protein</topology>
    </subcellularLocation>
</comment>
<evidence type="ECO:0000256" key="7">
    <source>
        <dbReference type="RuleBase" id="RU363032"/>
    </source>
</evidence>
<dbReference type="PANTHER" id="PTHR30151:SF0">
    <property type="entry name" value="ABC TRANSPORTER PERMEASE PROTEIN MJ0413-RELATED"/>
    <property type="match status" value="1"/>
</dbReference>
<keyword evidence="6 7" id="KW-0472">Membrane</keyword>
<evidence type="ECO:0000256" key="5">
    <source>
        <dbReference type="ARBA" id="ARBA00022989"/>
    </source>
</evidence>